<organism evidence="1 2">
    <name type="scientific">Cylindrospermum stagnale PCC 7417</name>
    <dbReference type="NCBI Taxonomy" id="56107"/>
    <lineage>
        <taxon>Bacteria</taxon>
        <taxon>Bacillati</taxon>
        <taxon>Cyanobacteriota</taxon>
        <taxon>Cyanophyceae</taxon>
        <taxon>Nostocales</taxon>
        <taxon>Nostocaceae</taxon>
        <taxon>Cylindrospermum</taxon>
    </lineage>
</organism>
<dbReference type="KEGG" id="csg:Cylst_3182"/>
<proteinExistence type="predicted"/>
<dbReference type="HOGENOM" id="CLU_125421_0_0_3"/>
<reference evidence="1 2" key="1">
    <citation type="submission" date="2012-06" db="EMBL/GenBank/DDBJ databases">
        <title>Finished chromosome of genome of Cylindrospermum stagnale PCC 7417.</title>
        <authorList>
            <consortium name="US DOE Joint Genome Institute"/>
            <person name="Gugger M."/>
            <person name="Coursin T."/>
            <person name="Rippka R."/>
            <person name="Tandeau De Marsac N."/>
            <person name="Huntemann M."/>
            <person name="Wei C.-L."/>
            <person name="Han J."/>
            <person name="Detter J.C."/>
            <person name="Han C."/>
            <person name="Tapia R."/>
            <person name="Chen A."/>
            <person name="Kyrpides N."/>
            <person name="Mavromatis K."/>
            <person name="Markowitz V."/>
            <person name="Szeto E."/>
            <person name="Ivanova N."/>
            <person name="Pagani I."/>
            <person name="Pati A."/>
            <person name="Goodwin L."/>
            <person name="Nordberg H.P."/>
            <person name="Cantor M.N."/>
            <person name="Hua S.X."/>
            <person name="Woyke T."/>
            <person name="Kerfeld C.A."/>
        </authorList>
    </citation>
    <scope>NUCLEOTIDE SEQUENCE [LARGE SCALE GENOMIC DNA]</scope>
    <source>
        <strain evidence="1 2">PCC 7417</strain>
    </source>
</reference>
<gene>
    <name evidence="1" type="ORF">Cylst_3182</name>
</gene>
<accession>K9WYA0</accession>
<evidence type="ECO:0008006" key="3">
    <source>
        <dbReference type="Google" id="ProtNLM"/>
    </source>
</evidence>
<dbReference type="EMBL" id="CP003642">
    <property type="protein sequence ID" value="AFZ25345.1"/>
    <property type="molecule type" value="Genomic_DNA"/>
</dbReference>
<evidence type="ECO:0000313" key="1">
    <source>
        <dbReference type="EMBL" id="AFZ25345.1"/>
    </source>
</evidence>
<keyword evidence="2" id="KW-1185">Reference proteome</keyword>
<dbReference type="PATRIC" id="fig|56107.3.peg.3485"/>
<dbReference type="STRING" id="56107.Cylst_3182"/>
<dbReference type="AlphaFoldDB" id="K9WYA0"/>
<dbReference type="Proteomes" id="UP000010475">
    <property type="component" value="Chromosome"/>
</dbReference>
<protein>
    <recommendedName>
        <fullName evidence="3">Polyketide cyclase / dehydrase and lipid transport</fullName>
    </recommendedName>
</protein>
<sequence length="182" mass="20627">MRTVRGWLSQFIHRKRRRFCASLVRTYREISSASPDELWQKVVDLTDVSWHPLLKSTNVPYGLVPKPGLIFQAVTRFWPIPIQIFVERVNPREMLSIRVLAIPGVEERVTYQVESTVCGTCLSYSVTLRGWLSPLIWSLSRPYADRVARSLVESVEKAALSGKKKSINRGLGTGDWGLGIGD</sequence>
<evidence type="ECO:0000313" key="2">
    <source>
        <dbReference type="Proteomes" id="UP000010475"/>
    </source>
</evidence>
<dbReference type="SUPFAM" id="SSF55961">
    <property type="entry name" value="Bet v1-like"/>
    <property type="match status" value="1"/>
</dbReference>
<dbReference type="eggNOG" id="ENOG502ZC6B">
    <property type="taxonomic scope" value="Bacteria"/>
</dbReference>
<name>K9WYA0_9NOST</name>